<proteinExistence type="predicted"/>
<organism evidence="1">
    <name type="scientific">Demequina capsici</name>
    <dbReference type="NCBI Taxonomy" id="3075620"/>
    <lineage>
        <taxon>Bacteria</taxon>
        <taxon>Bacillati</taxon>
        <taxon>Actinomycetota</taxon>
        <taxon>Actinomycetes</taxon>
        <taxon>Micrococcales</taxon>
        <taxon>Demequinaceae</taxon>
        <taxon>Demequina</taxon>
    </lineage>
</organism>
<gene>
    <name evidence="1" type="ORF">RN607_03555</name>
</gene>
<sequence>MADLRAEAAAIDTRREALAEHHALTASLTERRTESESALAAIIASIQATAKHHAGVADLTASVAVHETKARRKLTRAVMTSAPPTHAAWQGTAIAA</sequence>
<dbReference type="RefSeq" id="WP_313544396.1">
    <property type="nucleotide sequence ID" value="NZ_CP134880.1"/>
</dbReference>
<name>A0AA96FGI0_9MICO</name>
<reference evidence="1" key="1">
    <citation type="submission" date="2023-09" db="EMBL/GenBank/DDBJ databases">
        <title>Demequina sp. a novel bacteria isolated from Capsicum annuum.</title>
        <authorList>
            <person name="Humaira Z."/>
            <person name="Lee J."/>
            <person name="Cho D."/>
        </authorList>
    </citation>
    <scope>NUCLEOTIDE SEQUENCE</scope>
    <source>
        <strain evidence="1">PMTSA13</strain>
    </source>
</reference>
<dbReference type="EMBL" id="CP134880">
    <property type="protein sequence ID" value="WNM28091.1"/>
    <property type="molecule type" value="Genomic_DNA"/>
</dbReference>
<dbReference type="KEGG" id="dcp:RN607_03555"/>
<evidence type="ECO:0000313" key="1">
    <source>
        <dbReference type="EMBL" id="WNM28091.1"/>
    </source>
</evidence>
<dbReference type="AlphaFoldDB" id="A0AA96FGI0"/>
<protein>
    <submittedName>
        <fullName evidence="1">Uncharacterized protein</fullName>
    </submittedName>
</protein>
<accession>A0AA96FGI0</accession>
<dbReference type="Proteomes" id="UP001303408">
    <property type="component" value="Chromosome"/>
</dbReference>